<dbReference type="Pfam" id="PF25919">
    <property type="entry name" value="BSH_CusB"/>
    <property type="match status" value="1"/>
</dbReference>
<proteinExistence type="inferred from homology"/>
<keyword evidence="2" id="KW-0813">Transport</keyword>
<dbReference type="Pfam" id="PF25975">
    <property type="entry name" value="CzcB_C"/>
    <property type="match status" value="1"/>
</dbReference>
<dbReference type="InterPro" id="IPR058649">
    <property type="entry name" value="CzcB_C"/>
</dbReference>
<dbReference type="GO" id="GO:0060003">
    <property type="term" value="P:copper ion export"/>
    <property type="evidence" value="ECO:0007669"/>
    <property type="project" value="TreeGrafter"/>
</dbReference>
<evidence type="ECO:0000256" key="3">
    <source>
        <dbReference type="ARBA" id="ARBA00022729"/>
    </source>
</evidence>
<dbReference type="GO" id="GO:0016020">
    <property type="term" value="C:membrane"/>
    <property type="evidence" value="ECO:0007669"/>
    <property type="project" value="InterPro"/>
</dbReference>
<feature type="domain" description="CzcB-like C-terminal circularly permuted SH3-like" evidence="9">
    <location>
        <begin position="335"/>
        <end position="394"/>
    </location>
</feature>
<evidence type="ECO:0000259" key="9">
    <source>
        <dbReference type="Pfam" id="PF25975"/>
    </source>
</evidence>
<dbReference type="InterPro" id="IPR058792">
    <property type="entry name" value="Beta-barrel_RND_2"/>
</dbReference>
<dbReference type="GO" id="GO:0030288">
    <property type="term" value="C:outer membrane-bounded periplasmic space"/>
    <property type="evidence" value="ECO:0007669"/>
    <property type="project" value="TreeGrafter"/>
</dbReference>
<feature type="domain" description="Heavy metal binding" evidence="5">
    <location>
        <begin position="50"/>
        <end position="77"/>
    </location>
</feature>
<dbReference type="Gene3D" id="2.40.30.170">
    <property type="match status" value="1"/>
</dbReference>
<organism evidence="10">
    <name type="scientific">Acinetobacter ursingii</name>
    <dbReference type="NCBI Taxonomy" id="108980"/>
    <lineage>
        <taxon>Bacteria</taxon>
        <taxon>Pseudomonadati</taxon>
        <taxon>Pseudomonadota</taxon>
        <taxon>Gammaproteobacteria</taxon>
        <taxon>Moraxellales</taxon>
        <taxon>Moraxellaceae</taxon>
        <taxon>Acinetobacter</taxon>
    </lineage>
</organism>
<dbReference type="SUPFAM" id="SSF111369">
    <property type="entry name" value="HlyD-like secretion proteins"/>
    <property type="match status" value="1"/>
</dbReference>
<dbReference type="Gene3D" id="2.40.50.100">
    <property type="match status" value="1"/>
</dbReference>
<dbReference type="FunFam" id="2.40.30.170:FF:000010">
    <property type="entry name" value="Efflux RND transporter periplasmic adaptor subunit"/>
    <property type="match status" value="1"/>
</dbReference>
<evidence type="ECO:0000259" key="6">
    <source>
        <dbReference type="Pfam" id="PF25869"/>
    </source>
</evidence>
<dbReference type="Gene3D" id="6.10.140.730">
    <property type="match status" value="1"/>
</dbReference>
<dbReference type="Pfam" id="PF19335">
    <property type="entry name" value="HMBD"/>
    <property type="match status" value="1"/>
</dbReference>
<evidence type="ECO:0000256" key="4">
    <source>
        <dbReference type="ARBA" id="ARBA00023065"/>
    </source>
</evidence>
<protein>
    <submittedName>
        <fullName evidence="10">Efflux RND transporter periplasmic adaptor subunit</fullName>
    </submittedName>
</protein>
<dbReference type="InterPro" id="IPR021647">
    <property type="entry name" value="CusF_Ec"/>
</dbReference>
<dbReference type="InterPro" id="IPR045800">
    <property type="entry name" value="HMBD"/>
</dbReference>
<dbReference type="InterPro" id="IPR051909">
    <property type="entry name" value="MFP_Cation_Efflux"/>
</dbReference>
<dbReference type="PANTHER" id="PTHR30097:SF15">
    <property type="entry name" value="CATION EFFLUX SYSTEM PROTEIN CUSB"/>
    <property type="match status" value="1"/>
</dbReference>
<dbReference type="AlphaFoldDB" id="A0A499RJM8"/>
<dbReference type="Pfam" id="PF25869">
    <property type="entry name" value="3HB_CusB"/>
    <property type="match status" value="1"/>
</dbReference>
<evidence type="ECO:0000259" key="7">
    <source>
        <dbReference type="Pfam" id="PF25919"/>
    </source>
</evidence>
<dbReference type="PANTHER" id="PTHR30097">
    <property type="entry name" value="CATION EFFLUX SYSTEM PROTEIN CUSB"/>
    <property type="match status" value="1"/>
</dbReference>
<geneLocation type="plasmid" evidence="10">
    <name>pRIVM0002_IMP-4_171109_B03</name>
</geneLocation>
<dbReference type="RefSeq" id="WP_171265579.1">
    <property type="nucleotide sequence ID" value="NZ_CP089039.1"/>
</dbReference>
<dbReference type="InterPro" id="IPR058791">
    <property type="entry name" value="3HB_CusB"/>
</dbReference>
<accession>A0A499RJM8</accession>
<dbReference type="InterPro" id="IPR058790">
    <property type="entry name" value="BSH_CusB"/>
</dbReference>
<dbReference type="NCBIfam" id="TIGR01730">
    <property type="entry name" value="RND_mfp"/>
    <property type="match status" value="1"/>
</dbReference>
<evidence type="ECO:0000259" key="5">
    <source>
        <dbReference type="Pfam" id="PF19335"/>
    </source>
</evidence>
<evidence type="ECO:0000313" key="10">
    <source>
        <dbReference type="EMBL" id="AXK00265.1"/>
    </source>
</evidence>
<feature type="domain" description="CusB-like three alpha-helical bundle" evidence="6">
    <location>
        <begin position="168"/>
        <end position="216"/>
    </location>
</feature>
<keyword evidence="3" id="KW-0732">Signal</keyword>
<dbReference type="Pfam" id="PF25954">
    <property type="entry name" value="Beta-barrel_RND_2"/>
    <property type="match status" value="1"/>
</dbReference>
<evidence type="ECO:0000259" key="8">
    <source>
        <dbReference type="Pfam" id="PF25954"/>
    </source>
</evidence>
<reference evidence="10" key="1">
    <citation type="submission" date="2018-04" db="EMBL/GenBank/DDBJ databases">
        <title>Submission of carbapenemase encoding plasmids from multiple species.</title>
        <authorList>
            <person name="Witteveen S."/>
            <person name="Landman F."/>
        </authorList>
    </citation>
    <scope>NUCLEOTIDE SEQUENCE</scope>
    <source>
        <strain evidence="10">RIVM0002</strain>
        <plasmid evidence="10">pRIVM0002_IMP-4_171109_B03</plasmid>
    </source>
</reference>
<sequence length="499" mass="54421">MLKNKLAVTVMGIAAISLAVGGGTGYWFAQQNESPQSTSASQQQDAKVLYWYDPMKPEQHFDKPGKSPFMDMQLVPKYADENAAMTDESHPTVKLDPSFQQNLAIRYATVEQAVMGNTLLTNGILQANERQVAILQTRASGFVQRVYGHAVGDMVRQGSPIADISIPEWTGEQTEFLAVLQTRDRALIQASKQRLQLLGIPQHVIHTVERTRRVQSNITLSAPVSGFIDSLDVRNGMALAMGQTLAIIKGINPIWLEAAIPETQIAGIKRGSKVEVTFTAYPQIVSGKVIDILPTLDTTSRTIKVRIELPNKEAQLKPGMFASVKLSSNPQSSLIVPEQAVIRTGTRNIVIVAHEQGRFEPVVVQLGQSDGNKIAILEGLKVGQKVVISGQFLIDSEANLQGVLDKLNTGKSITPSQAVKTSKYQGIGKVEKVTAQEVTISHQAITELGWGAMTMSFKQPVQPFTQIQQGDQVNFSFTKVGDAYVISNISKMSMTSIKN</sequence>
<dbReference type="Gene3D" id="2.40.420.20">
    <property type="match status" value="1"/>
</dbReference>
<dbReference type="Pfam" id="PF11604">
    <property type="entry name" value="CusF_Ec"/>
    <property type="match status" value="1"/>
</dbReference>
<dbReference type="GO" id="GO:0015679">
    <property type="term" value="P:plasma membrane copper ion transport"/>
    <property type="evidence" value="ECO:0007669"/>
    <property type="project" value="TreeGrafter"/>
</dbReference>
<keyword evidence="4" id="KW-0406">Ion transport</keyword>
<dbReference type="InterPro" id="IPR042230">
    <property type="entry name" value="CusF_sf"/>
</dbReference>
<dbReference type="InterPro" id="IPR006143">
    <property type="entry name" value="RND_pump_MFP"/>
</dbReference>
<dbReference type="Gene3D" id="2.40.50.320">
    <property type="entry name" value="Copper binding periplasmic protein CusF"/>
    <property type="match status" value="1"/>
</dbReference>
<dbReference type="EMBL" id="MH220285">
    <property type="protein sequence ID" value="AXK00265.1"/>
    <property type="molecule type" value="Genomic_DNA"/>
</dbReference>
<feature type="domain" description="CusB-like barrel-sandwich hybrid" evidence="7">
    <location>
        <begin position="132"/>
        <end position="248"/>
    </location>
</feature>
<evidence type="ECO:0000256" key="1">
    <source>
        <dbReference type="ARBA" id="ARBA00009477"/>
    </source>
</evidence>
<dbReference type="GO" id="GO:0046914">
    <property type="term" value="F:transition metal ion binding"/>
    <property type="evidence" value="ECO:0007669"/>
    <property type="project" value="TreeGrafter"/>
</dbReference>
<dbReference type="FunFam" id="2.40.420.20:FF:000003">
    <property type="entry name" value="Cation efflux system protein cusB"/>
    <property type="match status" value="1"/>
</dbReference>
<evidence type="ECO:0000256" key="2">
    <source>
        <dbReference type="ARBA" id="ARBA00022448"/>
    </source>
</evidence>
<comment type="similarity">
    <text evidence="1">Belongs to the membrane fusion protein (MFP) (TC 8.A.1) family.</text>
</comment>
<feature type="domain" description="CusB-like beta-barrel" evidence="8">
    <location>
        <begin position="253"/>
        <end position="328"/>
    </location>
</feature>
<name>A0A499RJM8_9GAMM</name>
<dbReference type="GO" id="GO:0022857">
    <property type="term" value="F:transmembrane transporter activity"/>
    <property type="evidence" value="ECO:0007669"/>
    <property type="project" value="InterPro"/>
</dbReference>
<keyword evidence="10" id="KW-0614">Plasmid</keyword>